<dbReference type="InterPro" id="IPR033305">
    <property type="entry name" value="Hydin-like"/>
</dbReference>
<dbReference type="PANTHER" id="PTHR23053:SF0">
    <property type="entry name" value="HYDROCEPHALUS-INDUCING PROTEIN HOMOLOG"/>
    <property type="match status" value="1"/>
</dbReference>
<gene>
    <name evidence="1" type="primary">Hydin_1</name>
    <name evidence="1" type="ORF">LOXCUR_R15561</name>
</gene>
<dbReference type="Gene3D" id="2.60.40.10">
    <property type="entry name" value="Immunoglobulins"/>
    <property type="match status" value="2"/>
</dbReference>
<feature type="non-terminal residue" evidence="1">
    <location>
        <position position="292"/>
    </location>
</feature>
<feature type="non-terminal residue" evidence="1">
    <location>
        <position position="1"/>
    </location>
</feature>
<dbReference type="OrthoDB" id="442692at2759"/>
<evidence type="ECO:0000313" key="2">
    <source>
        <dbReference type="Proteomes" id="UP000564784"/>
    </source>
</evidence>
<dbReference type="InterPro" id="IPR013783">
    <property type="entry name" value="Ig-like_fold"/>
</dbReference>
<accession>A0A7K7J8A0</accession>
<comment type="caution">
    <text evidence="1">The sequence shown here is derived from an EMBL/GenBank/DDBJ whole genome shotgun (WGS) entry which is preliminary data.</text>
</comment>
<dbReference type="EMBL" id="VZSM01006374">
    <property type="protein sequence ID" value="NWZ02516.1"/>
    <property type="molecule type" value="Genomic_DNA"/>
</dbReference>
<dbReference type="Proteomes" id="UP000564784">
    <property type="component" value="Unassembled WGS sequence"/>
</dbReference>
<reference evidence="1 2" key="1">
    <citation type="submission" date="2019-09" db="EMBL/GenBank/DDBJ databases">
        <title>Bird 10,000 Genomes (B10K) Project - Family phase.</title>
        <authorList>
            <person name="Zhang G."/>
        </authorList>
    </citation>
    <scope>NUCLEOTIDE SEQUENCE [LARGE SCALE GENOMIC DNA]</scope>
    <source>
        <strain evidence="1">OUT-0011</strain>
        <tissue evidence="1">Muscle</tissue>
    </source>
</reference>
<proteinExistence type="predicted"/>
<sequence length="292" mass="32978">PGKPLFLLHRGQSAEFDVTFKPTLAQHLEGKIRVLVGDTFSDKTLIELVGEGHKDNFTLDGLEEDTQERNAKCSLKKDITDAFRLNHIQFGECHVGKPCRRTFTITNHAQTEVLRFEWEADASFHFSPRVGHLHPGCTKGITVTLQSDVPATFRRHLVKCKVAKINFPEVPGTKIPDWDDQMFIVPWKSSTRTDQGQKLPETQKVVETAPEPAHTVVEKSSQEVKVHLSALVAYAQFQLSTNRVQFEDTFPFQRTTASFRLSNTGKVALEYSWEKVEESGPVKKPFSTTLMS</sequence>
<dbReference type="AlphaFoldDB" id="A0A7K7J8A0"/>
<keyword evidence="2" id="KW-1185">Reference proteome</keyword>
<protein>
    <submittedName>
        <fullName evidence="1">HYDIN protein</fullName>
    </submittedName>
</protein>
<name>A0A7K7J8A0_LOXCU</name>
<dbReference type="GO" id="GO:0003341">
    <property type="term" value="P:cilium movement"/>
    <property type="evidence" value="ECO:0007669"/>
    <property type="project" value="TreeGrafter"/>
</dbReference>
<dbReference type="GO" id="GO:1904158">
    <property type="term" value="P:axonemal central apparatus assembly"/>
    <property type="evidence" value="ECO:0007669"/>
    <property type="project" value="TreeGrafter"/>
</dbReference>
<organism evidence="1 2">
    <name type="scientific">Loxia curvirostra</name>
    <name type="common">Red crossbill</name>
    <dbReference type="NCBI Taxonomy" id="64802"/>
    <lineage>
        <taxon>Eukaryota</taxon>
        <taxon>Metazoa</taxon>
        <taxon>Chordata</taxon>
        <taxon>Craniata</taxon>
        <taxon>Vertebrata</taxon>
        <taxon>Euteleostomi</taxon>
        <taxon>Archelosauria</taxon>
        <taxon>Archosauria</taxon>
        <taxon>Dinosauria</taxon>
        <taxon>Saurischia</taxon>
        <taxon>Theropoda</taxon>
        <taxon>Coelurosauria</taxon>
        <taxon>Aves</taxon>
        <taxon>Neognathae</taxon>
        <taxon>Neoaves</taxon>
        <taxon>Telluraves</taxon>
        <taxon>Australaves</taxon>
        <taxon>Passeriformes</taxon>
        <taxon>Passeroidea</taxon>
        <taxon>Fringillidae</taxon>
        <taxon>Carduelinae</taxon>
        <taxon>Loxia</taxon>
    </lineage>
</organism>
<dbReference type="GO" id="GO:0005930">
    <property type="term" value="C:axoneme"/>
    <property type="evidence" value="ECO:0007669"/>
    <property type="project" value="TreeGrafter"/>
</dbReference>
<evidence type="ECO:0000313" key="1">
    <source>
        <dbReference type="EMBL" id="NWZ02516.1"/>
    </source>
</evidence>
<dbReference type="PANTHER" id="PTHR23053">
    <property type="entry name" value="DLEC1 DELETED IN LUNG AND ESOPHAGEAL CANCER 1"/>
    <property type="match status" value="1"/>
</dbReference>